<evidence type="ECO:0000313" key="1">
    <source>
        <dbReference type="EMBL" id="KAB8343234.1"/>
    </source>
</evidence>
<reference evidence="1 2" key="1">
    <citation type="submission" date="2019-06" db="EMBL/GenBank/DDBJ databases">
        <title>A chromosomal-level reference genome of Carpinus fangiana (Coryloideae, Betulaceae).</title>
        <authorList>
            <person name="Yang X."/>
            <person name="Wang Z."/>
            <person name="Zhang L."/>
            <person name="Hao G."/>
            <person name="Liu J."/>
            <person name="Yang Y."/>
        </authorList>
    </citation>
    <scope>NUCLEOTIDE SEQUENCE [LARGE SCALE GENOMIC DNA]</scope>
    <source>
        <strain evidence="1">Cfa_2016G</strain>
        <tissue evidence="1">Leaf</tissue>
    </source>
</reference>
<name>A0A5N6KTC7_9ROSI</name>
<protein>
    <submittedName>
        <fullName evidence="1">Uncharacterized protein</fullName>
    </submittedName>
</protein>
<keyword evidence="2" id="KW-1185">Reference proteome</keyword>
<dbReference type="EMBL" id="VIBQ01000012">
    <property type="protein sequence ID" value="KAB8343234.1"/>
    <property type="molecule type" value="Genomic_DNA"/>
</dbReference>
<dbReference type="PANTHER" id="PTHR36986">
    <property type="entry name" value="UPF0643 PROTEIN PB2B2.08"/>
    <property type="match status" value="1"/>
</dbReference>
<dbReference type="PANTHER" id="PTHR36986:SF1">
    <property type="entry name" value="UPF0643 PROTEIN PB2B2.08"/>
    <property type="match status" value="1"/>
</dbReference>
<dbReference type="OrthoDB" id="1903453at2759"/>
<sequence>MPRDGALFCHFGKQGCDPKKSRRRCLNMMLLSAKVSPLVAPLEVHNKMRWWQARSRIRLSNHRSHGWYLQQRHDRRTGAGMREQAPHELAAFERPPDAYIKPFETLLPIMARFPRIDEDEVDQQSEDDGSYLQPRAGVAIPGTLPYSPSRNGVTYTHARLPRLDSTARELWTALHSFRPLTTDYAGDFSPRRKQKAPHPVANNASITECPFAATRSPASHSALDLVRRVFNWSAIQLPADSSGTFYGVVFRSKRAAGSESTNLYSADRAAHEEAVAAGGLLMYFYGAPDAVTGTNLATCIWTSRADAIAASALPLHALAVAHARKAYESFELSRYRVVKREGETGVSVEAWE</sequence>
<dbReference type="Proteomes" id="UP000327013">
    <property type="component" value="Unassembled WGS sequence"/>
</dbReference>
<evidence type="ECO:0000313" key="2">
    <source>
        <dbReference type="Proteomes" id="UP000327013"/>
    </source>
</evidence>
<accession>A0A5N6KTC7</accession>
<gene>
    <name evidence="1" type="ORF">FH972_022824</name>
</gene>
<comment type="caution">
    <text evidence="1">The sequence shown here is derived from an EMBL/GenBank/DDBJ whole genome shotgun (WGS) entry which is preliminary data.</text>
</comment>
<dbReference type="AlphaFoldDB" id="A0A5N6KTC7"/>
<organism evidence="1 2">
    <name type="scientific">Carpinus fangiana</name>
    <dbReference type="NCBI Taxonomy" id="176857"/>
    <lineage>
        <taxon>Eukaryota</taxon>
        <taxon>Viridiplantae</taxon>
        <taxon>Streptophyta</taxon>
        <taxon>Embryophyta</taxon>
        <taxon>Tracheophyta</taxon>
        <taxon>Spermatophyta</taxon>
        <taxon>Magnoliopsida</taxon>
        <taxon>eudicotyledons</taxon>
        <taxon>Gunneridae</taxon>
        <taxon>Pentapetalae</taxon>
        <taxon>rosids</taxon>
        <taxon>fabids</taxon>
        <taxon>Fagales</taxon>
        <taxon>Betulaceae</taxon>
        <taxon>Carpinus</taxon>
    </lineage>
</organism>
<proteinExistence type="predicted"/>